<evidence type="ECO:0000256" key="11">
    <source>
        <dbReference type="SAM" id="Phobius"/>
    </source>
</evidence>
<dbReference type="SMART" id="SM00387">
    <property type="entry name" value="HATPase_c"/>
    <property type="match status" value="1"/>
</dbReference>
<dbReference type="PANTHER" id="PTHR45436:SF1">
    <property type="entry name" value="SENSOR PROTEIN QSEC"/>
    <property type="match status" value="1"/>
</dbReference>
<dbReference type="CDD" id="cd00075">
    <property type="entry name" value="HATPase"/>
    <property type="match status" value="1"/>
</dbReference>
<evidence type="ECO:0000256" key="2">
    <source>
        <dbReference type="ARBA" id="ARBA00004370"/>
    </source>
</evidence>
<dbReference type="PANTHER" id="PTHR45436">
    <property type="entry name" value="SENSOR HISTIDINE KINASE YKOH"/>
    <property type="match status" value="1"/>
</dbReference>
<evidence type="ECO:0000256" key="4">
    <source>
        <dbReference type="ARBA" id="ARBA00022553"/>
    </source>
</evidence>
<feature type="transmembrane region" description="Helical" evidence="11">
    <location>
        <begin position="12"/>
        <end position="31"/>
    </location>
</feature>
<comment type="caution">
    <text evidence="14">The sequence shown here is derived from an EMBL/GenBank/DDBJ whole genome shotgun (WGS) entry which is preliminary data.</text>
</comment>
<protein>
    <recommendedName>
        <fullName evidence="3">histidine kinase</fullName>
        <ecNumber evidence="3">2.7.13.3</ecNumber>
    </recommendedName>
</protein>
<dbReference type="EMBL" id="JAVDXT010000005">
    <property type="protein sequence ID" value="MDR7379644.1"/>
    <property type="molecule type" value="Genomic_DNA"/>
</dbReference>
<keyword evidence="10 11" id="KW-0472">Membrane</keyword>
<keyword evidence="4" id="KW-0597">Phosphoprotein</keyword>
<gene>
    <name evidence="14" type="ORF">J2X19_004340</name>
</gene>
<dbReference type="Pfam" id="PF00512">
    <property type="entry name" value="HisKA"/>
    <property type="match status" value="1"/>
</dbReference>
<proteinExistence type="predicted"/>
<dbReference type="EC" id="2.7.13.3" evidence="3"/>
<dbReference type="InterPro" id="IPR003660">
    <property type="entry name" value="HAMP_dom"/>
</dbReference>
<comment type="subcellular location">
    <subcellularLocation>
        <location evidence="2">Membrane</location>
    </subcellularLocation>
</comment>
<dbReference type="SMART" id="SM00388">
    <property type="entry name" value="HisKA"/>
    <property type="match status" value="1"/>
</dbReference>
<name>A0ABU2CE80_9BURK</name>
<dbReference type="CDD" id="cd00082">
    <property type="entry name" value="HisKA"/>
    <property type="match status" value="1"/>
</dbReference>
<keyword evidence="6 11" id="KW-0812">Transmembrane</keyword>
<dbReference type="Pfam" id="PF08521">
    <property type="entry name" value="2CSK_N"/>
    <property type="match status" value="1"/>
</dbReference>
<dbReference type="RefSeq" id="WP_310376423.1">
    <property type="nucleotide sequence ID" value="NZ_JAVDXT010000005.1"/>
</dbReference>
<dbReference type="SUPFAM" id="SSF55874">
    <property type="entry name" value="ATPase domain of HSP90 chaperone/DNA topoisomerase II/histidine kinase"/>
    <property type="match status" value="1"/>
</dbReference>
<dbReference type="Pfam" id="PF02518">
    <property type="entry name" value="HATPase_c"/>
    <property type="match status" value="1"/>
</dbReference>
<organism evidence="14 15">
    <name type="scientific">Rhodoferax ferrireducens</name>
    <dbReference type="NCBI Taxonomy" id="192843"/>
    <lineage>
        <taxon>Bacteria</taxon>
        <taxon>Pseudomonadati</taxon>
        <taxon>Pseudomonadota</taxon>
        <taxon>Betaproteobacteria</taxon>
        <taxon>Burkholderiales</taxon>
        <taxon>Comamonadaceae</taxon>
        <taxon>Rhodoferax</taxon>
    </lineage>
</organism>
<evidence type="ECO:0000256" key="3">
    <source>
        <dbReference type="ARBA" id="ARBA00012438"/>
    </source>
</evidence>
<evidence type="ECO:0000313" key="14">
    <source>
        <dbReference type="EMBL" id="MDR7379644.1"/>
    </source>
</evidence>
<keyword evidence="15" id="KW-1185">Reference proteome</keyword>
<dbReference type="Gene3D" id="3.30.565.10">
    <property type="entry name" value="Histidine kinase-like ATPase, C-terminal domain"/>
    <property type="match status" value="1"/>
</dbReference>
<dbReference type="InterPro" id="IPR003594">
    <property type="entry name" value="HATPase_dom"/>
</dbReference>
<evidence type="ECO:0000256" key="9">
    <source>
        <dbReference type="ARBA" id="ARBA00023012"/>
    </source>
</evidence>
<keyword evidence="9" id="KW-0902">Two-component regulatory system</keyword>
<reference evidence="14 15" key="1">
    <citation type="submission" date="2023-07" db="EMBL/GenBank/DDBJ databases">
        <title>Sorghum-associated microbial communities from plants grown in Nebraska, USA.</title>
        <authorList>
            <person name="Schachtman D."/>
        </authorList>
    </citation>
    <scope>NUCLEOTIDE SEQUENCE [LARGE SCALE GENOMIC DNA]</scope>
    <source>
        <strain evidence="14 15">BE313</strain>
    </source>
</reference>
<evidence type="ECO:0000256" key="7">
    <source>
        <dbReference type="ARBA" id="ARBA00022777"/>
    </source>
</evidence>
<dbReference type="InterPro" id="IPR036890">
    <property type="entry name" value="HATPase_C_sf"/>
</dbReference>
<feature type="domain" description="Histidine kinase" evidence="12">
    <location>
        <begin position="271"/>
        <end position="511"/>
    </location>
</feature>
<keyword evidence="7 14" id="KW-0418">Kinase</keyword>
<evidence type="ECO:0000256" key="8">
    <source>
        <dbReference type="ARBA" id="ARBA00022989"/>
    </source>
</evidence>
<evidence type="ECO:0000256" key="10">
    <source>
        <dbReference type="ARBA" id="ARBA00023136"/>
    </source>
</evidence>
<accession>A0ABU2CE80</accession>
<evidence type="ECO:0000259" key="13">
    <source>
        <dbReference type="PROSITE" id="PS50885"/>
    </source>
</evidence>
<dbReference type="Proteomes" id="UP001180487">
    <property type="component" value="Unassembled WGS sequence"/>
</dbReference>
<dbReference type="InterPro" id="IPR005467">
    <property type="entry name" value="His_kinase_dom"/>
</dbReference>
<evidence type="ECO:0000256" key="5">
    <source>
        <dbReference type="ARBA" id="ARBA00022679"/>
    </source>
</evidence>
<dbReference type="InterPro" id="IPR004358">
    <property type="entry name" value="Sig_transdc_His_kin-like_C"/>
</dbReference>
<comment type="catalytic activity">
    <reaction evidence="1">
        <text>ATP + protein L-histidine = ADP + protein N-phospho-L-histidine.</text>
        <dbReference type="EC" id="2.7.13.3"/>
    </reaction>
</comment>
<dbReference type="SUPFAM" id="SSF47384">
    <property type="entry name" value="Homodimeric domain of signal transducing histidine kinase"/>
    <property type="match status" value="1"/>
</dbReference>
<dbReference type="GO" id="GO:0004673">
    <property type="term" value="F:protein histidine kinase activity"/>
    <property type="evidence" value="ECO:0007669"/>
    <property type="project" value="UniProtKB-EC"/>
</dbReference>
<dbReference type="InterPro" id="IPR050428">
    <property type="entry name" value="TCS_sensor_his_kinase"/>
</dbReference>
<keyword evidence="8 11" id="KW-1133">Transmembrane helix</keyword>
<evidence type="ECO:0000256" key="6">
    <source>
        <dbReference type="ARBA" id="ARBA00022692"/>
    </source>
</evidence>
<sequence>MKTFRADPDTFGIRARLLTLLLPGILGLLILDSWNDYRALRTLVQDAYDQSMLESVNALRNSLALAQDGSFQLNAPSFMAPTAADASSPQHKHLYVGLTPHQTAGGSTAVQQTLLGEADLPAPPEPAAPAAAAGSASQVWYDSRYQGQPVRVVAIQSQVVDGRGQAFDLLIQAAESSGQRDMAQATSSEHALLRDARMVLVVVLLVWLGVNWSLRPLERLRKSVLQSKGQDLKPLDTIDVPHEVAPLVDAINQYVANYRDLLDQQSRFLADASHQLRTPLAIMLTQAGFALREKDPEQQRATLRAIVAQISRSRRLCEQLLSLAHASDHSPPVDAPELTDLNAVAKDVVLQYLTLAHEKDQDLGWIDARDGSPSCSELSTAPVVPVLARGPELHEALANLVHNAIVYTPSGGHITVMVSTRDGMALAEVRDDGPGIAKAQRAAVFERFHHTGSSPGKGTHGAGLGLAIARAYARRNGGDIALADADLAADTAGTALGTTGLRAILRLPLASGQQS</sequence>
<dbReference type="InterPro" id="IPR013727">
    <property type="entry name" value="2CSK_N"/>
</dbReference>
<dbReference type="Gene3D" id="1.10.287.130">
    <property type="match status" value="1"/>
</dbReference>
<dbReference type="PROSITE" id="PS50885">
    <property type="entry name" value="HAMP"/>
    <property type="match status" value="1"/>
</dbReference>
<evidence type="ECO:0000313" key="15">
    <source>
        <dbReference type="Proteomes" id="UP001180487"/>
    </source>
</evidence>
<evidence type="ECO:0000256" key="1">
    <source>
        <dbReference type="ARBA" id="ARBA00000085"/>
    </source>
</evidence>
<feature type="domain" description="HAMP" evidence="13">
    <location>
        <begin position="211"/>
        <end position="263"/>
    </location>
</feature>
<evidence type="ECO:0000259" key="12">
    <source>
        <dbReference type="PROSITE" id="PS50109"/>
    </source>
</evidence>
<dbReference type="PROSITE" id="PS50109">
    <property type="entry name" value="HIS_KIN"/>
    <property type="match status" value="1"/>
</dbReference>
<dbReference type="InterPro" id="IPR003661">
    <property type="entry name" value="HisK_dim/P_dom"/>
</dbReference>
<dbReference type="PRINTS" id="PR00344">
    <property type="entry name" value="BCTRLSENSOR"/>
</dbReference>
<dbReference type="InterPro" id="IPR036097">
    <property type="entry name" value="HisK_dim/P_sf"/>
</dbReference>
<keyword evidence="5 14" id="KW-0808">Transferase</keyword>